<proteinExistence type="predicted"/>
<accession>A0ACB8BVJ3</accession>
<dbReference type="Proteomes" id="UP000790709">
    <property type="component" value="Unassembled WGS sequence"/>
</dbReference>
<comment type="caution">
    <text evidence="1">The sequence shown here is derived from an EMBL/GenBank/DDBJ whole genome shotgun (WGS) entry which is preliminary data.</text>
</comment>
<sequence length="445" mass="49452">MSRATQANLAKEKGNTAFRKEEYAIAHEQYTFAMSLDPSDIAYPLNRSMANLKLKRWQEAEDDATIALGLAPGSVKAYYRRFHARLQLHNVSGAQRDIIGFLEAGGEIQKSKEMIRDLAAMENSLISGAGAPEVSAATNTESVTQGNTSPNPLGFGVWEAGKRGQGAFANDGYQRGDLIVAERPLYRVSHSSTAAVHSAISKLSEAELKQYKSLRNSFSQDPTLSRDPLLGIHQTNAIDTQDGIVLCLAISRFNHSCSPNARYSWHAGSGRQRVYALREIQAEEEIFVSYIGGRNVYGSSRKDRQKRLQRYGFTCACAVCTLPRQESAASDTRRIEVAKIWERIPFYGPSQTSLRLHAIVRALRLLEEEGYAADADDFTNDAAKICSAHGDWASVRYWAAKTYESRVAEFGEDSFRAIEVRDNVDEFRNSADANSLRAQKFSIRL</sequence>
<reference evidence="1" key="1">
    <citation type="journal article" date="2021" name="New Phytol.">
        <title>Evolutionary innovations through gain and loss of genes in the ectomycorrhizal Boletales.</title>
        <authorList>
            <person name="Wu G."/>
            <person name="Miyauchi S."/>
            <person name="Morin E."/>
            <person name="Kuo A."/>
            <person name="Drula E."/>
            <person name="Varga T."/>
            <person name="Kohler A."/>
            <person name="Feng B."/>
            <person name="Cao Y."/>
            <person name="Lipzen A."/>
            <person name="Daum C."/>
            <person name="Hundley H."/>
            <person name="Pangilinan J."/>
            <person name="Johnson J."/>
            <person name="Barry K."/>
            <person name="LaButti K."/>
            <person name="Ng V."/>
            <person name="Ahrendt S."/>
            <person name="Min B."/>
            <person name="Choi I.G."/>
            <person name="Park H."/>
            <person name="Plett J.M."/>
            <person name="Magnuson J."/>
            <person name="Spatafora J.W."/>
            <person name="Nagy L.G."/>
            <person name="Henrissat B."/>
            <person name="Grigoriev I.V."/>
            <person name="Yang Z.L."/>
            <person name="Xu J."/>
            <person name="Martin F.M."/>
        </authorList>
    </citation>
    <scope>NUCLEOTIDE SEQUENCE</scope>
    <source>
        <strain evidence="1">KUC20120723A-06</strain>
    </source>
</reference>
<organism evidence="1 2">
    <name type="scientific">Leucogyrophana mollusca</name>
    <dbReference type="NCBI Taxonomy" id="85980"/>
    <lineage>
        <taxon>Eukaryota</taxon>
        <taxon>Fungi</taxon>
        <taxon>Dikarya</taxon>
        <taxon>Basidiomycota</taxon>
        <taxon>Agaricomycotina</taxon>
        <taxon>Agaricomycetes</taxon>
        <taxon>Agaricomycetidae</taxon>
        <taxon>Boletales</taxon>
        <taxon>Boletales incertae sedis</taxon>
        <taxon>Leucogyrophana</taxon>
    </lineage>
</organism>
<keyword evidence="2" id="KW-1185">Reference proteome</keyword>
<dbReference type="EMBL" id="MU266348">
    <property type="protein sequence ID" value="KAH7928873.1"/>
    <property type="molecule type" value="Genomic_DNA"/>
</dbReference>
<gene>
    <name evidence="1" type="ORF">BV22DRAFT_1117306</name>
</gene>
<protein>
    <submittedName>
        <fullName evidence="1">SET domain-containing protein</fullName>
    </submittedName>
</protein>
<name>A0ACB8BVJ3_9AGAM</name>
<evidence type="ECO:0000313" key="1">
    <source>
        <dbReference type="EMBL" id="KAH7928873.1"/>
    </source>
</evidence>
<evidence type="ECO:0000313" key="2">
    <source>
        <dbReference type="Proteomes" id="UP000790709"/>
    </source>
</evidence>